<dbReference type="GO" id="GO:0035805">
    <property type="term" value="C:egg coat"/>
    <property type="evidence" value="ECO:0007669"/>
    <property type="project" value="UniProtKB-SubCell"/>
</dbReference>
<dbReference type="PANTHER" id="PTHR23343:SF31">
    <property type="entry name" value="ZONA PELLUCIDA SPERM-BINDING PROTEIN 4"/>
    <property type="match status" value="1"/>
</dbReference>
<comment type="function">
    <text evidence="16">Component of the zona pellucida, an extracellular matrix surrounding oocytes which mediates sperm binding, induction of the acrosome reaction and prevents post-fertilization polyspermy. The zona pellucida is composed of 3 to 4 glycoproteins, ZP1, ZP2, ZP3, and ZP4. ZP4 may act as a sperm receptor.</text>
</comment>
<keyword evidence="4" id="KW-0272">Extracellular matrix</keyword>
<proteinExistence type="predicted"/>
<keyword evidence="9" id="KW-0862">Zinc</keyword>
<evidence type="ECO:0000256" key="16">
    <source>
        <dbReference type="ARBA" id="ARBA00037545"/>
    </source>
</evidence>
<evidence type="ECO:0000256" key="15">
    <source>
        <dbReference type="ARBA" id="ARBA00024183"/>
    </source>
</evidence>
<dbReference type="Gene3D" id="2.60.40.4100">
    <property type="entry name" value="Zona pellucida, ZP-C domain"/>
    <property type="match status" value="1"/>
</dbReference>
<dbReference type="PROSITE" id="PS51448">
    <property type="entry name" value="P_TREFOIL_2"/>
    <property type="match status" value="1"/>
</dbReference>
<comment type="caution">
    <text evidence="27">The sequence shown here is derived from an EMBL/GenBank/DDBJ whole genome shotgun (WGS) entry which is preliminary data.</text>
</comment>
<keyword evidence="28" id="KW-1185">Reference proteome</keyword>
<evidence type="ECO:0000256" key="18">
    <source>
        <dbReference type="ARBA" id="ARBA00042273"/>
    </source>
</evidence>
<evidence type="ECO:0000256" key="19">
    <source>
        <dbReference type="ARBA" id="ARBA00042573"/>
    </source>
</evidence>
<evidence type="ECO:0000256" key="5">
    <source>
        <dbReference type="ARBA" id="ARBA00022685"/>
    </source>
</evidence>
<keyword evidence="10 23" id="KW-1133">Transmembrane helix</keyword>
<dbReference type="SUPFAM" id="SSF57492">
    <property type="entry name" value="Trefoil"/>
    <property type="match status" value="1"/>
</dbReference>
<accession>A0A8J7NZ55</accession>
<feature type="transmembrane region" description="Helical" evidence="23">
    <location>
        <begin position="444"/>
        <end position="469"/>
    </location>
</feature>
<evidence type="ECO:0000256" key="14">
    <source>
        <dbReference type="ARBA" id="ARBA00023279"/>
    </source>
</evidence>
<evidence type="ECO:0000256" key="11">
    <source>
        <dbReference type="ARBA" id="ARBA00023136"/>
    </source>
</evidence>
<keyword evidence="14" id="KW-0278">Fertilization</keyword>
<dbReference type="InterPro" id="IPR017977">
    <property type="entry name" value="ZP_dom_CS"/>
</dbReference>
<dbReference type="InterPro" id="IPR001507">
    <property type="entry name" value="ZP_dom"/>
</dbReference>
<evidence type="ECO:0000259" key="25">
    <source>
        <dbReference type="PROSITE" id="PS51034"/>
    </source>
</evidence>
<keyword evidence="7" id="KW-0479">Metal-binding</keyword>
<evidence type="ECO:0000256" key="1">
    <source>
        <dbReference type="ARBA" id="ARBA00004251"/>
    </source>
</evidence>
<evidence type="ECO:0000256" key="20">
    <source>
        <dbReference type="PROSITE-ProRule" id="PRU00175"/>
    </source>
</evidence>
<feature type="non-terminal residue" evidence="27">
    <location>
        <position position="1"/>
    </location>
</feature>
<evidence type="ECO:0000256" key="12">
    <source>
        <dbReference type="ARBA" id="ARBA00023157"/>
    </source>
</evidence>
<dbReference type="PROSITE" id="PS51034">
    <property type="entry name" value="ZP_2"/>
    <property type="match status" value="1"/>
</dbReference>
<feature type="domain" description="ZP" evidence="25">
    <location>
        <begin position="30"/>
        <end position="401"/>
    </location>
</feature>
<dbReference type="InterPro" id="IPR001841">
    <property type="entry name" value="Znf_RING"/>
</dbReference>
<evidence type="ECO:0000313" key="28">
    <source>
        <dbReference type="Proteomes" id="UP000736164"/>
    </source>
</evidence>
<sequence>MCTELECGICYRAYSTGRRCPRELSCRHTFCERCLFTLALSPKHLSVEDETRREDPRCDTAIIVCPLCRRSTSVSSPSGVRRELRVDEAVLERMEVAGVLHGYDGQSDGEDAEEEGASDAPPERDPCGTAGESDASLSRKGKLWRSIKRFWKKCAGTSSGTQRGIHCTSEDLKDIALMTCYTMISSPSSAMEKSGNQKCLVSDNDKVVCGDPTITRADCEAGNCCFDQTSQRRCYYGNDVTVQCTRDGQFVVVVSRNATREQYDSYYSEGDYPVTKVLQDPVYVEVHILQRTDPNIVLTLGDCWATSTPSPLSQPQWSLLVAGCPYRDDNYQTTLIPVGGSSGLLYPTHYQRFMVRMFTFVDPASQLPLKETVYIHCSAAVCQPTATDRCVPTCISRRRRAVAAARGGSSKDTAVVSSGEVILTASELPAQGEAHRLWSEVPQVFSYGLLAVAASTVLVVSALLLVAVWRFRPCTQNKAVTGA</sequence>
<dbReference type="SMART" id="SM00018">
    <property type="entry name" value="PD"/>
    <property type="match status" value="1"/>
</dbReference>
<dbReference type="GO" id="GO:0008270">
    <property type="term" value="F:zinc ion binding"/>
    <property type="evidence" value="ECO:0007669"/>
    <property type="project" value="UniProtKB-KW"/>
</dbReference>
<keyword evidence="6 23" id="KW-0812">Transmembrane</keyword>
<dbReference type="Gene3D" id="4.10.110.10">
    <property type="entry name" value="Spasmolytic Protein, domain 1"/>
    <property type="match status" value="1"/>
</dbReference>
<dbReference type="GO" id="GO:0060468">
    <property type="term" value="P:prevention of polyspermy"/>
    <property type="evidence" value="ECO:0007669"/>
    <property type="project" value="TreeGrafter"/>
</dbReference>
<keyword evidence="5" id="KW-0165">Cleavage on pair of basic residues</keyword>
<dbReference type="InterPro" id="IPR055355">
    <property type="entry name" value="ZP-C"/>
</dbReference>
<dbReference type="InterPro" id="IPR013083">
    <property type="entry name" value="Znf_RING/FYVE/PHD"/>
</dbReference>
<dbReference type="Proteomes" id="UP000736164">
    <property type="component" value="Unassembled WGS sequence"/>
</dbReference>
<feature type="domain" description="P-type" evidence="26">
    <location>
        <begin position="197"/>
        <end position="238"/>
    </location>
</feature>
<evidence type="ECO:0000259" key="26">
    <source>
        <dbReference type="PROSITE" id="PS51448"/>
    </source>
</evidence>
<dbReference type="Pfam" id="PF00100">
    <property type="entry name" value="Zona_pellucida"/>
    <property type="match status" value="1"/>
</dbReference>
<dbReference type="PROSITE" id="PS00682">
    <property type="entry name" value="ZP_1"/>
    <property type="match status" value="1"/>
</dbReference>
<dbReference type="InterPro" id="IPR017907">
    <property type="entry name" value="Znf_RING_CS"/>
</dbReference>
<organism evidence="27 28">
    <name type="scientific">Atractosteus spatula</name>
    <name type="common">Alligator gar</name>
    <name type="synonym">Lepisosteus spatula</name>
    <dbReference type="NCBI Taxonomy" id="7917"/>
    <lineage>
        <taxon>Eukaryota</taxon>
        <taxon>Metazoa</taxon>
        <taxon>Chordata</taxon>
        <taxon>Craniata</taxon>
        <taxon>Vertebrata</taxon>
        <taxon>Euteleostomi</taxon>
        <taxon>Actinopterygii</taxon>
        <taxon>Neopterygii</taxon>
        <taxon>Holostei</taxon>
        <taxon>Semionotiformes</taxon>
        <taxon>Lepisosteidae</taxon>
        <taxon>Atractosteus</taxon>
    </lineage>
</organism>
<dbReference type="GO" id="GO:0005886">
    <property type="term" value="C:plasma membrane"/>
    <property type="evidence" value="ECO:0007669"/>
    <property type="project" value="UniProtKB-SubCell"/>
</dbReference>
<dbReference type="PROSITE" id="PS00518">
    <property type="entry name" value="ZF_RING_1"/>
    <property type="match status" value="1"/>
</dbReference>
<evidence type="ECO:0000256" key="2">
    <source>
        <dbReference type="ARBA" id="ARBA00022475"/>
    </source>
</evidence>
<evidence type="ECO:0000256" key="22">
    <source>
        <dbReference type="SAM" id="MobiDB-lite"/>
    </source>
</evidence>
<feature type="compositionally biased region" description="Acidic residues" evidence="22">
    <location>
        <begin position="107"/>
        <end position="117"/>
    </location>
</feature>
<dbReference type="GO" id="GO:0032190">
    <property type="term" value="F:acrosin binding"/>
    <property type="evidence" value="ECO:0007669"/>
    <property type="project" value="TreeGrafter"/>
</dbReference>
<dbReference type="SUPFAM" id="SSF57850">
    <property type="entry name" value="RING/U-box"/>
    <property type="match status" value="1"/>
</dbReference>
<dbReference type="PANTHER" id="PTHR23343">
    <property type="entry name" value="ZONA PELLUCIDA SPERM-BINDING PROTEIN"/>
    <property type="match status" value="1"/>
</dbReference>
<dbReference type="SMART" id="SM00241">
    <property type="entry name" value="ZP"/>
    <property type="match status" value="1"/>
</dbReference>
<evidence type="ECO:0000313" key="27">
    <source>
        <dbReference type="EMBL" id="MBN3320385.1"/>
    </source>
</evidence>
<evidence type="ECO:0000256" key="17">
    <source>
        <dbReference type="ARBA" id="ARBA00040238"/>
    </source>
</evidence>
<dbReference type="SMART" id="SM00184">
    <property type="entry name" value="RING"/>
    <property type="match status" value="1"/>
</dbReference>
<evidence type="ECO:0000256" key="9">
    <source>
        <dbReference type="ARBA" id="ARBA00022833"/>
    </source>
</evidence>
<dbReference type="GO" id="GO:0007339">
    <property type="term" value="P:binding of sperm to zona pellucida"/>
    <property type="evidence" value="ECO:0007669"/>
    <property type="project" value="TreeGrafter"/>
</dbReference>
<dbReference type="InterPro" id="IPR051148">
    <property type="entry name" value="Zona_Pellucida_Domain_gp"/>
</dbReference>
<evidence type="ECO:0000256" key="21">
    <source>
        <dbReference type="PROSITE-ProRule" id="PRU00779"/>
    </source>
</evidence>
<evidence type="ECO:0000256" key="13">
    <source>
        <dbReference type="ARBA" id="ARBA00023180"/>
    </source>
</evidence>
<name>A0A8J7NZ55_ATRSP</name>
<feature type="disulfide bond" evidence="21">
    <location>
        <begin position="199"/>
        <end position="225"/>
    </location>
</feature>
<feature type="non-terminal residue" evidence="27">
    <location>
        <position position="483"/>
    </location>
</feature>
<reference evidence="27" key="1">
    <citation type="journal article" date="2021" name="Cell">
        <title>Tracing the genetic footprints of vertebrate landing in non-teleost ray-finned fishes.</title>
        <authorList>
            <person name="Bi X."/>
            <person name="Wang K."/>
            <person name="Yang L."/>
            <person name="Pan H."/>
            <person name="Jiang H."/>
            <person name="Wei Q."/>
            <person name="Fang M."/>
            <person name="Yu H."/>
            <person name="Zhu C."/>
            <person name="Cai Y."/>
            <person name="He Y."/>
            <person name="Gan X."/>
            <person name="Zeng H."/>
            <person name="Yu D."/>
            <person name="Zhu Y."/>
            <person name="Jiang H."/>
            <person name="Qiu Q."/>
            <person name="Yang H."/>
            <person name="Zhang Y.E."/>
            <person name="Wang W."/>
            <person name="Zhu M."/>
            <person name="He S."/>
            <person name="Zhang G."/>
        </authorList>
    </citation>
    <scope>NUCLEOTIDE SEQUENCE</scope>
    <source>
        <strain evidence="27">Allg_001</strain>
    </source>
</reference>
<feature type="region of interest" description="Disordered" evidence="22">
    <location>
        <begin position="102"/>
        <end position="140"/>
    </location>
</feature>
<dbReference type="CDD" id="cd00111">
    <property type="entry name" value="Trefoil"/>
    <property type="match status" value="1"/>
</dbReference>
<dbReference type="AlphaFoldDB" id="A0A8J7NZ55"/>
<dbReference type="Pfam" id="PF00088">
    <property type="entry name" value="Trefoil"/>
    <property type="match status" value="1"/>
</dbReference>
<evidence type="ECO:0000256" key="3">
    <source>
        <dbReference type="ARBA" id="ARBA00022525"/>
    </source>
</evidence>
<protein>
    <recommendedName>
        <fullName evidence="17">Zona pellucida sperm-binding protein 4</fullName>
    </recommendedName>
    <alternativeName>
        <fullName evidence="19">Zona pellucida glycoprotein 4</fullName>
    </alternativeName>
    <alternativeName>
        <fullName evidence="18">Zona pellucida protein B</fullName>
    </alternativeName>
</protein>
<evidence type="ECO:0000256" key="23">
    <source>
        <dbReference type="SAM" id="Phobius"/>
    </source>
</evidence>
<keyword evidence="12 21" id="KW-1015">Disulfide bond</keyword>
<gene>
    <name evidence="27" type="primary">Zp4_0</name>
    <name evidence="27" type="ORF">GTO95_0018292</name>
</gene>
<keyword evidence="13" id="KW-0325">Glycoprotein</keyword>
<keyword evidence="8 20" id="KW-0863">Zinc-finger</keyword>
<dbReference type="PROSITE" id="PS50089">
    <property type="entry name" value="ZF_RING_2"/>
    <property type="match status" value="1"/>
</dbReference>
<evidence type="ECO:0000256" key="8">
    <source>
        <dbReference type="ARBA" id="ARBA00022771"/>
    </source>
</evidence>
<keyword evidence="2" id="KW-1003">Cell membrane</keyword>
<dbReference type="InterPro" id="IPR042235">
    <property type="entry name" value="ZP-C_dom"/>
</dbReference>
<dbReference type="InterPro" id="IPR044913">
    <property type="entry name" value="P_trefoil_dom_sf"/>
</dbReference>
<keyword evidence="3" id="KW-0964">Secreted</keyword>
<evidence type="ECO:0000256" key="4">
    <source>
        <dbReference type="ARBA" id="ARBA00022530"/>
    </source>
</evidence>
<dbReference type="InterPro" id="IPR000519">
    <property type="entry name" value="P_trefoil_dom"/>
</dbReference>
<comment type="subcellular location">
    <subcellularLocation>
        <location evidence="1">Cell membrane</location>
        <topology evidence="1">Single-pass type I membrane protein</topology>
    </subcellularLocation>
    <subcellularLocation>
        <location evidence="15">Zona pellucida</location>
    </subcellularLocation>
</comment>
<evidence type="ECO:0000256" key="7">
    <source>
        <dbReference type="ARBA" id="ARBA00022723"/>
    </source>
</evidence>
<keyword evidence="11 23" id="KW-0472">Membrane</keyword>
<evidence type="ECO:0000256" key="10">
    <source>
        <dbReference type="ARBA" id="ARBA00022989"/>
    </source>
</evidence>
<feature type="domain" description="RING-type" evidence="24">
    <location>
        <begin position="7"/>
        <end position="69"/>
    </location>
</feature>
<dbReference type="EMBL" id="JAAWVO010051410">
    <property type="protein sequence ID" value="MBN3320385.1"/>
    <property type="molecule type" value="Genomic_DNA"/>
</dbReference>
<evidence type="ECO:0000259" key="24">
    <source>
        <dbReference type="PROSITE" id="PS50089"/>
    </source>
</evidence>
<dbReference type="GO" id="GO:0035804">
    <property type="term" value="F:structural constituent of egg coat"/>
    <property type="evidence" value="ECO:0007669"/>
    <property type="project" value="TreeGrafter"/>
</dbReference>
<dbReference type="Gene3D" id="3.30.40.10">
    <property type="entry name" value="Zinc/RING finger domain, C3HC4 (zinc finger)"/>
    <property type="match status" value="1"/>
</dbReference>
<feature type="disulfide bond" evidence="21">
    <location>
        <begin position="209"/>
        <end position="224"/>
    </location>
</feature>
<evidence type="ECO:0000256" key="6">
    <source>
        <dbReference type="ARBA" id="ARBA00022692"/>
    </source>
</evidence>
<comment type="caution">
    <text evidence="21">Lacks conserved residue(s) required for the propagation of feature annotation.</text>
</comment>